<keyword evidence="8 21" id="KW-0746">Sphingolipid metabolism</keyword>
<comment type="catalytic activity">
    <reaction evidence="10">
        <text>cholesteryl 3-beta-D-glucoside + H2O = cholesterol + D-glucose</text>
        <dbReference type="Rhea" id="RHEA:11956"/>
        <dbReference type="ChEBI" id="CHEBI:4167"/>
        <dbReference type="ChEBI" id="CHEBI:15377"/>
        <dbReference type="ChEBI" id="CHEBI:16113"/>
        <dbReference type="ChEBI" id="CHEBI:17495"/>
    </reaction>
    <physiologicalReaction direction="left-to-right" evidence="10">
        <dbReference type="Rhea" id="RHEA:11957"/>
    </physiologicalReaction>
</comment>
<feature type="domain" description="Glycosyl hydrolase family 30 TIM-barrel" evidence="22">
    <location>
        <begin position="347"/>
        <end position="368"/>
    </location>
</feature>
<comment type="similarity">
    <text evidence="5 21">Belongs to the glycosyl hydrolase 30 family.</text>
</comment>
<reference evidence="24" key="2">
    <citation type="submission" date="2025-09" db="UniProtKB">
        <authorList>
            <consortium name="Ensembl"/>
        </authorList>
    </citation>
    <scope>IDENTIFICATION</scope>
</reference>
<dbReference type="SUPFAM" id="SSF51011">
    <property type="entry name" value="Glycosyl hydrolase domain"/>
    <property type="match status" value="2"/>
</dbReference>
<dbReference type="InterPro" id="IPR033453">
    <property type="entry name" value="Glyco_hydro_30_TIM-barrel"/>
</dbReference>
<evidence type="ECO:0000256" key="1">
    <source>
        <dbReference type="ARBA" id="ARBA00001013"/>
    </source>
</evidence>
<dbReference type="Gene3D" id="2.60.40.1180">
    <property type="entry name" value="Golgi alpha-mannosidase II"/>
    <property type="match status" value="1"/>
</dbReference>
<evidence type="ECO:0000256" key="14">
    <source>
        <dbReference type="ARBA" id="ARBA00048111"/>
    </source>
</evidence>
<evidence type="ECO:0000256" key="9">
    <source>
        <dbReference type="ARBA" id="ARBA00033633"/>
    </source>
</evidence>
<dbReference type="Pfam" id="PF17189">
    <property type="entry name" value="Glyco_hydro_30C"/>
    <property type="match status" value="1"/>
</dbReference>
<comment type="catalytic activity">
    <reaction evidence="13">
        <text>a beta-D-glucosyl-(1&lt;-&gt;1')-N-acylsphing-4-enine + cholesterol = cholesteryl 3-beta-D-glucoside + an N-acylsphing-4-enine</text>
        <dbReference type="Rhea" id="RHEA:58264"/>
        <dbReference type="ChEBI" id="CHEBI:16113"/>
        <dbReference type="ChEBI" id="CHEBI:17495"/>
        <dbReference type="ChEBI" id="CHEBI:22801"/>
        <dbReference type="ChEBI" id="CHEBI:52639"/>
    </reaction>
    <physiologicalReaction direction="left-to-right" evidence="13">
        <dbReference type="Rhea" id="RHEA:58265"/>
    </physiologicalReaction>
    <physiologicalReaction direction="right-to-left" evidence="13">
        <dbReference type="Rhea" id="RHEA:58266"/>
    </physiologicalReaction>
</comment>
<comment type="catalytic activity">
    <reaction evidence="17">
        <text>a beta-D-xylosyl-(1&lt;-&gt;1')-N-acylsphing-4-enine + cholesterol = cholesteryl 3-beta-D-xyloside + an N-acylsphing-4-enine</text>
        <dbReference type="Rhea" id="RHEA:70239"/>
        <dbReference type="ChEBI" id="CHEBI:16113"/>
        <dbReference type="ChEBI" id="CHEBI:52639"/>
        <dbReference type="ChEBI" id="CHEBI:189067"/>
        <dbReference type="ChEBI" id="CHEBI:189068"/>
    </reaction>
    <physiologicalReaction direction="left-to-right" evidence="17">
        <dbReference type="Rhea" id="RHEA:70240"/>
    </physiologicalReaction>
</comment>
<comment type="pathway">
    <text evidence="4">Sphingolipid metabolism.</text>
</comment>
<dbReference type="GO" id="GO:0006680">
    <property type="term" value="P:glucosylceramide catabolic process"/>
    <property type="evidence" value="ECO:0007669"/>
    <property type="project" value="TreeGrafter"/>
</dbReference>
<comment type="subcellular location">
    <subcellularLocation>
        <location evidence="2">Lysosome membrane</location>
        <topology evidence="2">Peripheral membrane protein</topology>
        <orientation evidence="2">Lumenal side</orientation>
    </subcellularLocation>
</comment>
<comment type="catalytic activity">
    <reaction evidence="15">
        <text>a beta-D-galactosyl-(1&lt;-&gt;1')-N-acylsphing-4-enine + cholesterol = cholesteryl 3-beta-D-galactoside + an N-acylsphing-4-enine</text>
        <dbReference type="Rhea" id="RHEA:70235"/>
        <dbReference type="ChEBI" id="CHEBI:16113"/>
        <dbReference type="ChEBI" id="CHEBI:18390"/>
        <dbReference type="ChEBI" id="CHEBI:52639"/>
        <dbReference type="ChEBI" id="CHEBI:189066"/>
    </reaction>
    <physiologicalReaction direction="left-to-right" evidence="15">
        <dbReference type="Rhea" id="RHEA:70236"/>
    </physiologicalReaction>
    <physiologicalReaction direction="right-to-left" evidence="15">
        <dbReference type="Rhea" id="RHEA:70237"/>
    </physiologicalReaction>
</comment>
<keyword evidence="21" id="KW-0326">Glycosidase</keyword>
<proteinExistence type="inferred from homology"/>
<evidence type="ECO:0000256" key="15">
    <source>
        <dbReference type="ARBA" id="ARBA00048182"/>
    </source>
</evidence>
<comment type="catalytic activity">
    <reaction evidence="16">
        <text>beta-D-glucosyl-N-dodecanoylsphing-4-enine + cholesterol = N-dodecanoylsphing-4-enine + cholesteryl 3-beta-D-glucoside</text>
        <dbReference type="Rhea" id="RHEA:70307"/>
        <dbReference type="ChEBI" id="CHEBI:16113"/>
        <dbReference type="ChEBI" id="CHEBI:17495"/>
        <dbReference type="ChEBI" id="CHEBI:72956"/>
        <dbReference type="ChEBI" id="CHEBI:76297"/>
    </reaction>
    <physiologicalReaction direction="left-to-right" evidence="16">
        <dbReference type="Rhea" id="RHEA:70308"/>
    </physiologicalReaction>
    <physiologicalReaction direction="right-to-left" evidence="16">
        <dbReference type="Rhea" id="RHEA:70309"/>
    </physiologicalReaction>
</comment>
<evidence type="ECO:0000256" key="18">
    <source>
        <dbReference type="ARBA" id="ARBA00048880"/>
    </source>
</evidence>
<dbReference type="GO" id="GO:0005765">
    <property type="term" value="C:lysosomal membrane"/>
    <property type="evidence" value="ECO:0007669"/>
    <property type="project" value="UniProtKB-SubCell"/>
</dbReference>
<evidence type="ECO:0000256" key="10">
    <source>
        <dbReference type="ARBA" id="ARBA00033646"/>
    </source>
</evidence>
<dbReference type="AlphaFoldDB" id="A0A2K5M813"/>
<evidence type="ECO:0000259" key="22">
    <source>
        <dbReference type="Pfam" id="PF02055"/>
    </source>
</evidence>
<comment type="catalytic activity">
    <reaction evidence="19">
        <text>beta-D-glucosyl-N-octanoylsphing-4E-enine + cholesterol = N-octanoylsphing-4-enine + cholesteryl 3-beta-D-glucoside</text>
        <dbReference type="Rhea" id="RHEA:70303"/>
        <dbReference type="ChEBI" id="CHEBI:16113"/>
        <dbReference type="ChEBI" id="CHEBI:17495"/>
        <dbReference type="ChEBI" id="CHEBI:45815"/>
        <dbReference type="ChEBI" id="CHEBI:65222"/>
    </reaction>
    <physiologicalReaction direction="left-to-right" evidence="19">
        <dbReference type="Rhea" id="RHEA:70304"/>
    </physiologicalReaction>
    <physiologicalReaction direction="right-to-left" evidence="19">
        <dbReference type="Rhea" id="RHEA:70305"/>
    </physiologicalReaction>
</comment>
<dbReference type="Gene3D" id="3.20.20.80">
    <property type="entry name" value="Glycosidases"/>
    <property type="match status" value="1"/>
</dbReference>
<comment type="catalytic activity">
    <reaction evidence="11">
        <text>a beta-D-galactosyl-(1&lt;-&gt;1')-N-acylsphing-4-enine + H2O = an N-acylsphing-4-enine + D-galactose</text>
        <dbReference type="Rhea" id="RHEA:14297"/>
        <dbReference type="ChEBI" id="CHEBI:4139"/>
        <dbReference type="ChEBI" id="CHEBI:15377"/>
        <dbReference type="ChEBI" id="CHEBI:18390"/>
        <dbReference type="ChEBI" id="CHEBI:52639"/>
        <dbReference type="EC" id="3.2.1.46"/>
    </reaction>
    <physiologicalReaction direction="left-to-right" evidence="11">
        <dbReference type="Rhea" id="RHEA:14298"/>
    </physiologicalReaction>
</comment>
<feature type="domain" description="Glycosyl hydrolase family 30 beta sandwich" evidence="23">
    <location>
        <begin position="371"/>
        <end position="433"/>
    </location>
</feature>
<evidence type="ECO:0000256" key="13">
    <source>
        <dbReference type="ARBA" id="ARBA00048055"/>
    </source>
</evidence>
<reference evidence="24" key="1">
    <citation type="submission" date="2025-08" db="UniProtKB">
        <authorList>
            <consortium name="Ensembl"/>
        </authorList>
    </citation>
    <scope>IDENTIFICATION</scope>
</reference>
<dbReference type="Ensembl" id="ENSCATT00000045551.1">
    <property type="protein sequence ID" value="ENSCATP00000021349.1"/>
    <property type="gene ID" value="ENSCATG00000034196.1"/>
</dbReference>
<evidence type="ECO:0000256" key="7">
    <source>
        <dbReference type="ARBA" id="ARBA00022801"/>
    </source>
</evidence>
<evidence type="ECO:0000256" key="8">
    <source>
        <dbReference type="ARBA" id="ARBA00022919"/>
    </source>
</evidence>
<evidence type="ECO:0000256" key="6">
    <source>
        <dbReference type="ARBA" id="ARBA00022729"/>
    </source>
</evidence>
<feature type="domain" description="Glycosyl hydrolase family 30 TIM-barrel" evidence="22">
    <location>
        <begin position="116"/>
        <end position="301"/>
    </location>
</feature>
<dbReference type="EC" id="3.2.1.45" evidence="21"/>
<dbReference type="InterPro" id="IPR017853">
    <property type="entry name" value="GH"/>
</dbReference>
<evidence type="ECO:0000256" key="11">
    <source>
        <dbReference type="ARBA" id="ARBA00033698"/>
    </source>
</evidence>
<dbReference type="SUPFAM" id="SSF51445">
    <property type="entry name" value="(Trans)glycosidases"/>
    <property type="match status" value="1"/>
</dbReference>
<keyword evidence="6" id="KW-0732">Signal</keyword>
<comment type="catalytic activity">
    <reaction evidence="14">
        <text>beta-D-glucosyl-(1&lt;-&gt;1)-N-octadecanoylsphing-4-enine + cholesterol = cholesteryl 3-beta-D-glucoside + N-octadecanoylsphing-4-enine</text>
        <dbReference type="Rhea" id="RHEA:70311"/>
        <dbReference type="ChEBI" id="CHEBI:16113"/>
        <dbReference type="ChEBI" id="CHEBI:17495"/>
        <dbReference type="ChEBI" id="CHEBI:72961"/>
        <dbReference type="ChEBI" id="CHEBI:84719"/>
    </reaction>
    <physiologicalReaction direction="left-to-right" evidence="14">
        <dbReference type="Rhea" id="RHEA:70312"/>
    </physiologicalReaction>
    <physiologicalReaction direction="right-to-left" evidence="14">
        <dbReference type="Rhea" id="RHEA:70313"/>
    </physiologicalReaction>
</comment>
<dbReference type="InterPro" id="IPR033452">
    <property type="entry name" value="GH30_C"/>
</dbReference>
<comment type="catalytic activity">
    <reaction evidence="20">
        <text>beta-D-glucosyl-N-(9Z-octadecenoyl)-sphing-4E-enine + cholesterol = N-(9Z-octadecenoyl)-sphing-4-enine + cholesteryl 3-beta-D-glucoside</text>
        <dbReference type="Rhea" id="RHEA:58324"/>
        <dbReference type="ChEBI" id="CHEBI:16113"/>
        <dbReference type="ChEBI" id="CHEBI:17495"/>
        <dbReference type="ChEBI" id="CHEBI:77996"/>
        <dbReference type="ChEBI" id="CHEBI:139140"/>
    </reaction>
    <physiologicalReaction direction="left-to-right" evidence="20">
        <dbReference type="Rhea" id="RHEA:58325"/>
    </physiologicalReaction>
    <physiologicalReaction direction="right-to-left" evidence="20">
        <dbReference type="Rhea" id="RHEA:58326"/>
    </physiologicalReaction>
</comment>
<dbReference type="GO" id="GO:0050295">
    <property type="term" value="F:steryl-beta-glucosidase activity"/>
    <property type="evidence" value="ECO:0007669"/>
    <property type="project" value="RHEA"/>
</dbReference>
<evidence type="ECO:0000256" key="3">
    <source>
        <dbReference type="ARBA" id="ARBA00004731"/>
    </source>
</evidence>
<evidence type="ECO:0000256" key="4">
    <source>
        <dbReference type="ARBA" id="ARBA00004991"/>
    </source>
</evidence>
<dbReference type="GeneTree" id="ENSGT00390000009464"/>
<evidence type="ECO:0000313" key="24">
    <source>
        <dbReference type="Ensembl" id="ENSCATP00000021349.1"/>
    </source>
</evidence>
<keyword evidence="21" id="KW-0443">Lipid metabolism</keyword>
<comment type="pathway">
    <text evidence="3">Steroid metabolism; cholesterol metabolism.</text>
</comment>
<accession>A0A2K5M813</accession>
<comment type="catalytic activity">
    <reaction evidence="18">
        <text>beta-D-glucosyl-(1&lt;-&gt;1')-N-(15Z-tetracosenoyl)-sphing-4-enine + cholesterol = N-(15Z-tetracosenoyl)-sphing-4-enine + cholesteryl 3-beta-D-glucoside</text>
        <dbReference type="Rhea" id="RHEA:70315"/>
        <dbReference type="ChEBI" id="CHEBI:16113"/>
        <dbReference type="ChEBI" id="CHEBI:17495"/>
        <dbReference type="ChEBI" id="CHEBI:74450"/>
        <dbReference type="ChEBI" id="CHEBI:76302"/>
    </reaction>
    <physiologicalReaction direction="left-to-right" evidence="18">
        <dbReference type="Rhea" id="RHEA:70316"/>
    </physiologicalReaction>
    <physiologicalReaction direction="right-to-left" evidence="18">
        <dbReference type="Rhea" id="RHEA:70317"/>
    </physiologicalReaction>
</comment>
<dbReference type="GO" id="GO:0008203">
    <property type="term" value="P:cholesterol metabolic process"/>
    <property type="evidence" value="ECO:0007669"/>
    <property type="project" value="UniProtKB-UniPathway"/>
</dbReference>
<comment type="catalytic activity">
    <reaction evidence="1">
        <text>a beta-D-glucosyl-(1&lt;-&gt;1')-N-acylsphing-4-enine + H2O = an N-acylsphing-4-enine + D-glucose</text>
        <dbReference type="Rhea" id="RHEA:13269"/>
        <dbReference type="ChEBI" id="CHEBI:4167"/>
        <dbReference type="ChEBI" id="CHEBI:15377"/>
        <dbReference type="ChEBI" id="CHEBI:22801"/>
        <dbReference type="ChEBI" id="CHEBI:52639"/>
        <dbReference type="EC" id="3.2.1.45"/>
    </reaction>
    <physiologicalReaction direction="left-to-right" evidence="1">
        <dbReference type="Rhea" id="RHEA:13270"/>
    </physiologicalReaction>
</comment>
<dbReference type="Proteomes" id="UP000233060">
    <property type="component" value="Unassembled WGS sequence"/>
</dbReference>
<evidence type="ECO:0000259" key="23">
    <source>
        <dbReference type="Pfam" id="PF17189"/>
    </source>
</evidence>
<dbReference type="InterPro" id="IPR001139">
    <property type="entry name" value="Glyco_hydro_30"/>
</dbReference>
<keyword evidence="7 21" id="KW-0378">Hydrolase</keyword>
<dbReference type="Pfam" id="PF02055">
    <property type="entry name" value="Glyco_hydro_30"/>
    <property type="match status" value="2"/>
</dbReference>
<organism evidence="24 25">
    <name type="scientific">Cercocebus atys</name>
    <name type="common">Sooty mangabey</name>
    <name type="synonym">Cercocebus torquatus atys</name>
    <dbReference type="NCBI Taxonomy" id="9531"/>
    <lineage>
        <taxon>Eukaryota</taxon>
        <taxon>Metazoa</taxon>
        <taxon>Chordata</taxon>
        <taxon>Craniata</taxon>
        <taxon>Vertebrata</taxon>
        <taxon>Euteleostomi</taxon>
        <taxon>Mammalia</taxon>
        <taxon>Eutheria</taxon>
        <taxon>Euarchontoglires</taxon>
        <taxon>Primates</taxon>
        <taxon>Haplorrhini</taxon>
        <taxon>Catarrhini</taxon>
        <taxon>Cercopithecidae</taxon>
        <taxon>Cercopithecinae</taxon>
        <taxon>Cercocebus</taxon>
    </lineage>
</organism>
<evidence type="ECO:0000256" key="12">
    <source>
        <dbReference type="ARBA" id="ARBA00033703"/>
    </source>
</evidence>
<dbReference type="InterPro" id="IPR013780">
    <property type="entry name" value="Glyco_hydro_b"/>
</dbReference>
<comment type="catalytic activity">
    <reaction evidence="12">
        <text>1-(beta-D-galactosyl)-N-dodecanoylsphing-4-enine + cholesterol = cholesteryl 3-beta-D-galactoside + N-dodecanoylsphing-4-enine</text>
        <dbReference type="Rhea" id="RHEA:70255"/>
        <dbReference type="ChEBI" id="CHEBI:16113"/>
        <dbReference type="ChEBI" id="CHEBI:72956"/>
        <dbReference type="ChEBI" id="CHEBI:73432"/>
        <dbReference type="ChEBI" id="CHEBI:189066"/>
    </reaction>
    <physiologicalReaction direction="left-to-right" evidence="12">
        <dbReference type="Rhea" id="RHEA:70256"/>
    </physiologicalReaction>
    <physiologicalReaction direction="right-to-left" evidence="12">
        <dbReference type="Rhea" id="RHEA:70257"/>
    </physiologicalReaction>
</comment>
<dbReference type="GO" id="GO:0004348">
    <property type="term" value="F:glucosylceramidase activity"/>
    <property type="evidence" value="ECO:0007669"/>
    <property type="project" value="UniProtKB-EC"/>
</dbReference>
<evidence type="ECO:0000256" key="16">
    <source>
        <dbReference type="ARBA" id="ARBA00048698"/>
    </source>
</evidence>
<sequence length="438" mass="48509">HGARSPSRILKGECPKPSGRVSIMAASLTGLLLLQATSTLLVLPSWWCPCIPKSFSYNLVVCVCNATYCDSLDALTFPSRSSGRWMELSKGTIQANCTGTGKHYTLHPLEQKSQKVKGFGGAITDAAALNILALSPPAQNLLLKSYFSEEDEEEGDKMTVCDFSIRTYTYLHNSSLPEEDTKLKIPLIHRALLKISGAGNGKVSLKGQPGDIYHQTWARYFVKFLDAYAEHKLQFWAVTVENEPSAGLLSGYPFRCLDFIAHDLGPTLANSTHHNVRLLMLDDQRLLLPHWAKVIRPRPPWCSSLCGLQVLGTVCGEAPGSRDTVQPQHHHKPAVPCGQLDRLEPHITKDTFYKQPMFYHLGHFSKFIPEGSQRVGLVVSQKNDLDTVALMHPDGSAVVVVLNRSSKDVPLTIKDPAVGFLETISPGYSIHTYLWRRQ</sequence>
<evidence type="ECO:0000256" key="5">
    <source>
        <dbReference type="ARBA" id="ARBA00005382"/>
    </source>
</evidence>
<evidence type="ECO:0000313" key="25">
    <source>
        <dbReference type="Proteomes" id="UP000233060"/>
    </source>
</evidence>
<name>A0A2K5M813_CERAT</name>
<comment type="catalytic activity">
    <reaction evidence="9">
        <text>beta-D-xylosyl-(1&lt;-&gt;1')-N-(9Z-octadecenoyl)-sphing-4-enine + cholesterol = cholesteryl 3-beta-D-xyloside + N-(9Z-octadecenoyl)-sphing-4-enine</text>
        <dbReference type="Rhea" id="RHEA:70251"/>
        <dbReference type="ChEBI" id="CHEBI:16113"/>
        <dbReference type="ChEBI" id="CHEBI:77996"/>
        <dbReference type="ChEBI" id="CHEBI:189067"/>
        <dbReference type="ChEBI" id="CHEBI:189081"/>
    </reaction>
    <physiologicalReaction direction="left-to-right" evidence="9">
        <dbReference type="Rhea" id="RHEA:70252"/>
    </physiologicalReaction>
</comment>
<dbReference type="Bgee" id="ENSCATG00000034196">
    <property type="expression patterns" value="Expressed in spleen and 12 other cell types or tissues"/>
</dbReference>
<dbReference type="UniPathway" id="UPA00296"/>
<evidence type="ECO:0000256" key="19">
    <source>
        <dbReference type="ARBA" id="ARBA00049379"/>
    </source>
</evidence>
<evidence type="ECO:0000256" key="20">
    <source>
        <dbReference type="ARBA" id="ARBA00049516"/>
    </source>
</evidence>
<evidence type="ECO:0000256" key="17">
    <source>
        <dbReference type="ARBA" id="ARBA00048817"/>
    </source>
</evidence>
<dbReference type="GO" id="GO:0004336">
    <property type="term" value="F:galactosylceramidase activity"/>
    <property type="evidence" value="ECO:0007669"/>
    <property type="project" value="UniProtKB-EC"/>
</dbReference>
<evidence type="ECO:0000256" key="21">
    <source>
        <dbReference type="RuleBase" id="RU361188"/>
    </source>
</evidence>
<evidence type="ECO:0000256" key="2">
    <source>
        <dbReference type="ARBA" id="ARBA00004207"/>
    </source>
</evidence>
<dbReference type="PANTHER" id="PTHR11069">
    <property type="entry name" value="GLUCOSYLCERAMIDASE"/>
    <property type="match status" value="1"/>
</dbReference>
<dbReference type="PANTHER" id="PTHR11069:SF34">
    <property type="entry name" value="GLUCOSYLCERAMIDASE"/>
    <property type="match status" value="1"/>
</dbReference>
<keyword evidence="25" id="KW-1185">Reference proteome</keyword>
<protein>
    <recommendedName>
        <fullName evidence="21">Glucosylceramidase</fullName>
        <ecNumber evidence="21">3.2.1.45</ecNumber>
    </recommendedName>
</protein>